<evidence type="ECO:0000313" key="2">
    <source>
        <dbReference type="Proteomes" id="UP000245212"/>
    </source>
</evidence>
<accession>A0A2V1K472</accession>
<dbReference type="AlphaFoldDB" id="A0A2V1K472"/>
<sequence>MELFAMSKPFESEVPARWLCYCADLLGGPKLTQELVEVYFRAVGSDDAEAVTRALGDWLRAERRFPAPADIRQALGMVQE</sequence>
<comment type="caution">
    <text evidence="1">The sequence shown here is derived from an EMBL/GenBank/DDBJ whole genome shotgun (WGS) entry which is preliminary data.</text>
</comment>
<reference evidence="2" key="1">
    <citation type="submission" date="2018-05" db="EMBL/GenBank/DDBJ databases">
        <authorList>
            <person name="Li Y."/>
        </authorList>
    </citation>
    <scope>NUCLEOTIDE SEQUENCE [LARGE SCALE GENOMIC DNA]</scope>
    <source>
        <strain evidence="2">3d-2-2</strain>
    </source>
</reference>
<dbReference type="Proteomes" id="UP000245212">
    <property type="component" value="Unassembled WGS sequence"/>
</dbReference>
<evidence type="ECO:0000313" key="1">
    <source>
        <dbReference type="EMBL" id="PWF25038.1"/>
    </source>
</evidence>
<name>A0A2V1K472_9BURK</name>
<protein>
    <submittedName>
        <fullName evidence="1">Uncharacterized protein</fullName>
    </submittedName>
</protein>
<proteinExistence type="predicted"/>
<organism evidence="1 2">
    <name type="scientific">Corticimicrobacter populi</name>
    <dbReference type="NCBI Taxonomy" id="2175229"/>
    <lineage>
        <taxon>Bacteria</taxon>
        <taxon>Pseudomonadati</taxon>
        <taxon>Pseudomonadota</taxon>
        <taxon>Betaproteobacteria</taxon>
        <taxon>Burkholderiales</taxon>
        <taxon>Alcaligenaceae</taxon>
        <taxon>Corticimicrobacter</taxon>
    </lineage>
</organism>
<dbReference type="EMBL" id="QETA01000001">
    <property type="protein sequence ID" value="PWF25038.1"/>
    <property type="molecule type" value="Genomic_DNA"/>
</dbReference>
<keyword evidence="2" id="KW-1185">Reference proteome</keyword>
<gene>
    <name evidence="1" type="ORF">DD235_02390</name>
</gene>